<dbReference type="CDD" id="cd05403">
    <property type="entry name" value="NT_KNTase_like"/>
    <property type="match status" value="1"/>
</dbReference>
<sequence length="110" mass="12353">MAVLEQDQLKAIVQRIVAALEPEAVYLYGSHSYGTPHAHSDIDLLVVVSRNNPPPHQQTVTAYRALRGIGLPVEVRVVSREDFLRRARWVSSIERVVQEQGKLLYGRPIG</sequence>
<dbReference type="eggNOG" id="COG1708">
    <property type="taxonomic scope" value="Bacteria"/>
</dbReference>
<organism evidence="2 3">
    <name type="scientific">Rhodothermus marinus (strain ATCC 43812 / DSM 4252 / R-10)</name>
    <name type="common">Rhodothermus obamensis</name>
    <dbReference type="NCBI Taxonomy" id="518766"/>
    <lineage>
        <taxon>Bacteria</taxon>
        <taxon>Pseudomonadati</taxon>
        <taxon>Rhodothermota</taxon>
        <taxon>Rhodothermia</taxon>
        <taxon>Rhodothermales</taxon>
        <taxon>Rhodothermaceae</taxon>
        <taxon>Rhodothermus</taxon>
    </lineage>
</organism>
<dbReference type="RefSeq" id="WP_012845151.1">
    <property type="nucleotide sequence ID" value="NC_013501.1"/>
</dbReference>
<dbReference type="PANTHER" id="PTHR37030">
    <property type="entry name" value="NUCLEOTIDYLTRANSFERASE"/>
    <property type="match status" value="1"/>
</dbReference>
<name>D0MGH8_RHOM4</name>
<dbReference type="PANTHER" id="PTHR37030:SF1">
    <property type="entry name" value="NUCLEOTIDYLTRANSFERASE"/>
    <property type="match status" value="1"/>
</dbReference>
<protein>
    <submittedName>
        <fullName evidence="2">DNA polymerase beta domain protein region</fullName>
    </submittedName>
</protein>
<dbReference type="InterPro" id="IPR043519">
    <property type="entry name" value="NT_sf"/>
</dbReference>
<reference evidence="2 3" key="1">
    <citation type="journal article" date="2009" name="Stand. Genomic Sci.">
        <title>Complete genome sequence of Rhodothermus marinus type strain (R-10).</title>
        <authorList>
            <person name="Nolan M."/>
            <person name="Tindall B.J."/>
            <person name="Pomrenke H."/>
            <person name="Lapidus A."/>
            <person name="Copeland A."/>
            <person name="Glavina Del Rio T."/>
            <person name="Lucas S."/>
            <person name="Chen F."/>
            <person name="Tice H."/>
            <person name="Cheng J.F."/>
            <person name="Saunders E."/>
            <person name="Han C."/>
            <person name="Bruce D."/>
            <person name="Goodwin L."/>
            <person name="Chain P."/>
            <person name="Pitluck S."/>
            <person name="Ovchinikova G."/>
            <person name="Pati A."/>
            <person name="Ivanova N."/>
            <person name="Mavromatis K."/>
            <person name="Chen A."/>
            <person name="Palaniappan K."/>
            <person name="Land M."/>
            <person name="Hauser L."/>
            <person name="Chang Y.J."/>
            <person name="Jeffries C.D."/>
            <person name="Brettin T."/>
            <person name="Goker M."/>
            <person name="Bristow J."/>
            <person name="Eisen J.A."/>
            <person name="Markowitz V."/>
            <person name="Hugenholtz P."/>
            <person name="Kyrpides N.C."/>
            <person name="Klenk H.P."/>
            <person name="Detter J.C."/>
        </authorList>
    </citation>
    <scope>NUCLEOTIDE SEQUENCE [LARGE SCALE GENOMIC DNA]</scope>
    <source>
        <strain evidence="3">ATCC 43812 / DSM 4252 / R-10</strain>
    </source>
</reference>
<keyword evidence="3" id="KW-1185">Reference proteome</keyword>
<evidence type="ECO:0000313" key="3">
    <source>
        <dbReference type="Proteomes" id="UP000002221"/>
    </source>
</evidence>
<dbReference type="OrthoDB" id="9803106at2"/>
<feature type="domain" description="Polymerase beta nucleotidyltransferase" evidence="1">
    <location>
        <begin position="19"/>
        <end position="79"/>
    </location>
</feature>
<dbReference type="Proteomes" id="UP000002221">
    <property type="component" value="Chromosome"/>
</dbReference>
<dbReference type="InterPro" id="IPR041633">
    <property type="entry name" value="Polbeta"/>
</dbReference>
<evidence type="ECO:0000313" key="2">
    <source>
        <dbReference type="EMBL" id="ACY49541.1"/>
    </source>
</evidence>
<dbReference type="Pfam" id="PF18765">
    <property type="entry name" value="Polbeta"/>
    <property type="match status" value="1"/>
</dbReference>
<accession>D0MGH8</accession>
<dbReference type="SUPFAM" id="SSF81301">
    <property type="entry name" value="Nucleotidyltransferase"/>
    <property type="match status" value="1"/>
</dbReference>
<proteinExistence type="predicted"/>
<dbReference type="Gene3D" id="3.30.460.10">
    <property type="entry name" value="Beta Polymerase, domain 2"/>
    <property type="match status" value="1"/>
</dbReference>
<dbReference type="KEGG" id="rmr:Rmar_2669"/>
<dbReference type="EMBL" id="CP001807">
    <property type="protein sequence ID" value="ACY49541.1"/>
    <property type="molecule type" value="Genomic_DNA"/>
</dbReference>
<dbReference type="STRING" id="518766.Rmar_2669"/>
<evidence type="ECO:0000259" key="1">
    <source>
        <dbReference type="Pfam" id="PF18765"/>
    </source>
</evidence>
<dbReference type="AlphaFoldDB" id="D0MGH8"/>
<dbReference type="HOGENOM" id="CLU_130257_9_5_10"/>
<gene>
    <name evidence="2" type="ordered locus">Rmar_2669</name>
</gene>